<proteinExistence type="predicted"/>
<gene>
    <name evidence="1" type="ORF">HOLleu_18601</name>
</gene>
<evidence type="ECO:0000313" key="2">
    <source>
        <dbReference type="Proteomes" id="UP001152320"/>
    </source>
</evidence>
<protein>
    <recommendedName>
        <fullName evidence="3">TIR domain-containing protein</fullName>
    </recommendedName>
</protein>
<name>A0A9Q1H9K0_HOLLE</name>
<sequence length="169" mass="19541">MVGDVFRCLVPILKNEDGSVVTPLLSTGDQGFERDVMMAGMIEAAVRWMKAGLPLRKLKIVLYASRVEGDAKAAAMCSKYRMALRVFEQMKEKYDMQYMMPKEVPLEFDIYLSYSEADKNIVDKIQEKLKKNKEDVHIFSTRQQLDENSFWQEDMYEVMMKSTKVIAGQ</sequence>
<comment type="caution">
    <text evidence="1">The sequence shown here is derived from an EMBL/GenBank/DDBJ whole genome shotgun (WGS) entry which is preliminary data.</text>
</comment>
<dbReference type="Gene3D" id="3.40.50.10140">
    <property type="entry name" value="Toll/interleukin-1 receptor homology (TIR) domain"/>
    <property type="match status" value="1"/>
</dbReference>
<dbReference type="SUPFAM" id="SSF52200">
    <property type="entry name" value="Toll/Interleukin receptor TIR domain"/>
    <property type="match status" value="1"/>
</dbReference>
<reference evidence="1" key="1">
    <citation type="submission" date="2021-10" db="EMBL/GenBank/DDBJ databases">
        <title>Tropical sea cucumber genome reveals ecological adaptation and Cuvierian tubules defense mechanism.</title>
        <authorList>
            <person name="Chen T."/>
        </authorList>
    </citation>
    <scope>NUCLEOTIDE SEQUENCE</scope>
    <source>
        <strain evidence="1">Nanhai2018</strain>
        <tissue evidence="1">Muscle</tissue>
    </source>
</reference>
<accession>A0A9Q1H9K0</accession>
<dbReference type="EMBL" id="JAIZAY010000008">
    <property type="protein sequence ID" value="KAJ8037710.1"/>
    <property type="molecule type" value="Genomic_DNA"/>
</dbReference>
<dbReference type="InterPro" id="IPR035897">
    <property type="entry name" value="Toll_tir_struct_dom_sf"/>
</dbReference>
<dbReference type="Proteomes" id="UP001152320">
    <property type="component" value="Chromosome 8"/>
</dbReference>
<evidence type="ECO:0008006" key="3">
    <source>
        <dbReference type="Google" id="ProtNLM"/>
    </source>
</evidence>
<evidence type="ECO:0000313" key="1">
    <source>
        <dbReference type="EMBL" id="KAJ8037710.1"/>
    </source>
</evidence>
<dbReference type="AlphaFoldDB" id="A0A9Q1H9K0"/>
<keyword evidence="2" id="KW-1185">Reference proteome</keyword>
<organism evidence="1 2">
    <name type="scientific">Holothuria leucospilota</name>
    <name type="common">Black long sea cucumber</name>
    <name type="synonym">Mertensiothuria leucospilota</name>
    <dbReference type="NCBI Taxonomy" id="206669"/>
    <lineage>
        <taxon>Eukaryota</taxon>
        <taxon>Metazoa</taxon>
        <taxon>Echinodermata</taxon>
        <taxon>Eleutherozoa</taxon>
        <taxon>Echinozoa</taxon>
        <taxon>Holothuroidea</taxon>
        <taxon>Aspidochirotacea</taxon>
        <taxon>Aspidochirotida</taxon>
        <taxon>Holothuriidae</taxon>
        <taxon>Holothuria</taxon>
    </lineage>
</organism>
<dbReference type="OrthoDB" id="6075577at2759"/>